<evidence type="ECO:0000313" key="2">
    <source>
        <dbReference type="EMBL" id="KAF3028719.1"/>
    </source>
</evidence>
<feature type="region of interest" description="Disordered" evidence="1">
    <location>
        <begin position="1"/>
        <end position="97"/>
    </location>
</feature>
<dbReference type="OrthoDB" id="205993at2759"/>
<organism evidence="2 3">
    <name type="scientific">Didymella heteroderae</name>
    <dbReference type="NCBI Taxonomy" id="1769908"/>
    <lineage>
        <taxon>Eukaryota</taxon>
        <taxon>Fungi</taxon>
        <taxon>Dikarya</taxon>
        <taxon>Ascomycota</taxon>
        <taxon>Pezizomycotina</taxon>
        <taxon>Dothideomycetes</taxon>
        <taxon>Pleosporomycetidae</taxon>
        <taxon>Pleosporales</taxon>
        <taxon>Pleosporineae</taxon>
        <taxon>Didymellaceae</taxon>
        <taxon>Didymella</taxon>
    </lineage>
</organism>
<dbReference type="Proteomes" id="UP000758155">
    <property type="component" value="Unassembled WGS sequence"/>
</dbReference>
<gene>
    <name evidence="2" type="ORF">E8E12_000477</name>
</gene>
<feature type="compositionally biased region" description="Polar residues" evidence="1">
    <location>
        <begin position="38"/>
        <end position="51"/>
    </location>
</feature>
<name>A0A9P4WFD7_9PLEO</name>
<dbReference type="AlphaFoldDB" id="A0A9P4WFD7"/>
<dbReference type="EMBL" id="SWKV01000300">
    <property type="protein sequence ID" value="KAF3028719.1"/>
    <property type="molecule type" value="Genomic_DNA"/>
</dbReference>
<keyword evidence="3" id="KW-1185">Reference proteome</keyword>
<evidence type="ECO:0000313" key="3">
    <source>
        <dbReference type="Proteomes" id="UP000758155"/>
    </source>
</evidence>
<evidence type="ECO:0000256" key="1">
    <source>
        <dbReference type="SAM" id="MobiDB-lite"/>
    </source>
</evidence>
<feature type="compositionally biased region" description="Basic and acidic residues" evidence="1">
    <location>
        <begin position="73"/>
        <end position="90"/>
    </location>
</feature>
<sequence length="171" mass="19175">MVSYHESYTHNPVSPVDVSSFDNHEPFPSNLLPRRSASDASSWRNRQGQQNWEKELQTGRTRNGGNDWGVSEDIARTEKDGSRQEWRERGNLLVTPTSDDEFTMARVPTIPSELSVPSADQWPCAPAVEGDWDAEAATERRVVQVLFTVPKPKLRVVNADPDGSSILSMPR</sequence>
<protein>
    <submittedName>
        <fullName evidence="2">Uncharacterized protein</fullName>
    </submittedName>
</protein>
<proteinExistence type="predicted"/>
<comment type="caution">
    <text evidence="2">The sequence shown here is derived from an EMBL/GenBank/DDBJ whole genome shotgun (WGS) entry which is preliminary data.</text>
</comment>
<reference evidence="2" key="1">
    <citation type="submission" date="2019-04" db="EMBL/GenBank/DDBJ databases">
        <title>Sequencing of skin fungus with MAO and IRED activity.</title>
        <authorList>
            <person name="Marsaioli A.J."/>
            <person name="Bonatto J.M.C."/>
            <person name="Reis Junior O."/>
        </authorList>
    </citation>
    <scope>NUCLEOTIDE SEQUENCE</scope>
    <source>
        <strain evidence="2">28M1</strain>
    </source>
</reference>
<accession>A0A9P4WFD7</accession>